<protein>
    <recommendedName>
        <fullName evidence="4">Ser-Thr-rich glycosyl-phosphatidyl-inositol-anchored membrane family protein</fullName>
    </recommendedName>
</protein>
<keyword evidence="2" id="KW-0732">Signal</keyword>
<evidence type="ECO:0008006" key="4">
    <source>
        <dbReference type="Google" id="ProtNLM"/>
    </source>
</evidence>
<dbReference type="EMBL" id="DSOK01000189">
    <property type="protein sequence ID" value="HEN15105.1"/>
    <property type="molecule type" value="Genomic_DNA"/>
</dbReference>
<accession>A0A7C2JYP2</accession>
<gene>
    <name evidence="3" type="ORF">ENQ76_06505</name>
</gene>
<evidence type="ECO:0000313" key="3">
    <source>
        <dbReference type="EMBL" id="HEN15105.1"/>
    </source>
</evidence>
<proteinExistence type="predicted"/>
<reference evidence="3" key="1">
    <citation type="journal article" date="2020" name="mSystems">
        <title>Genome- and Community-Level Interaction Insights into Carbon Utilization and Element Cycling Functions of Hydrothermarchaeota in Hydrothermal Sediment.</title>
        <authorList>
            <person name="Zhou Z."/>
            <person name="Liu Y."/>
            <person name="Xu W."/>
            <person name="Pan J."/>
            <person name="Luo Z.H."/>
            <person name="Li M."/>
        </authorList>
    </citation>
    <scope>NUCLEOTIDE SEQUENCE [LARGE SCALE GENOMIC DNA]</scope>
    <source>
        <strain evidence="3">SpSt-339</strain>
    </source>
</reference>
<comment type="caution">
    <text evidence="3">The sequence shown here is derived from an EMBL/GenBank/DDBJ whole genome shotgun (WGS) entry which is preliminary data.</text>
</comment>
<evidence type="ECO:0000256" key="2">
    <source>
        <dbReference type="SAM" id="SignalP"/>
    </source>
</evidence>
<dbReference type="AlphaFoldDB" id="A0A7C2JYP2"/>
<organism evidence="3">
    <name type="scientific">Schlesneria paludicola</name>
    <dbReference type="NCBI Taxonomy" id="360056"/>
    <lineage>
        <taxon>Bacteria</taxon>
        <taxon>Pseudomonadati</taxon>
        <taxon>Planctomycetota</taxon>
        <taxon>Planctomycetia</taxon>
        <taxon>Planctomycetales</taxon>
        <taxon>Planctomycetaceae</taxon>
        <taxon>Schlesneria</taxon>
    </lineage>
</organism>
<feature type="signal peptide" evidence="2">
    <location>
        <begin position="1"/>
        <end position="24"/>
    </location>
</feature>
<evidence type="ECO:0000256" key="1">
    <source>
        <dbReference type="SAM" id="MobiDB-lite"/>
    </source>
</evidence>
<feature type="region of interest" description="Disordered" evidence="1">
    <location>
        <begin position="200"/>
        <end position="243"/>
    </location>
</feature>
<feature type="chain" id="PRO_5028079115" description="Ser-Thr-rich glycosyl-phosphatidyl-inositol-anchored membrane family protein" evidence="2">
    <location>
        <begin position="25"/>
        <end position="520"/>
    </location>
</feature>
<sequence length="520" mass="55820">MLTRWMALALTACGLALSAAPLEAATKPVVTNKLRFRIPFRFDAATLQRMNARELQLFVSQNRGVNWELAQTIAPQAGRFEFQAPADGEYWFAVRTVDGFGQVHPAGQTMEAGLIVIVDTLPPSLALNLEQMPDGKIELTWSASDVNLDQASLQLESQQPGQAGWQTVSVIPNSRGMTSWSIPAAGLVSIRGSISDLAGNRGQAQTQLQVTGGRGPAPREPAIRQPIAGGLPDGALPAESAPLTSEPQLGSLPISPGPSTANIGPTIILPQPAPSQQFISDSPVTRPEITQDRWTPGSEGMQPVPYRGNSRQKVVNTLKFQLGYKVDDVGPSGVGGVELFITQDGGRQWFRYGEDADRTSPFEVTVPRDGEYGFTVRVRSGAGLGQEPPQPGEPPSIVVIVDQTPPLLELFPVQQGRGAELNQILIRWKITEARPSEKPVSLYYAATPAGPWEPISGWRPDTGTFTWTAGPGAPSQFYIRIVARDAAGNTATAETPQPIVVDLSRPSARIVDVEVEGVPR</sequence>
<name>A0A7C2JYP2_9PLAN</name>
<feature type="region of interest" description="Disordered" evidence="1">
    <location>
        <begin position="287"/>
        <end position="308"/>
    </location>
</feature>